<dbReference type="CDD" id="cd17352">
    <property type="entry name" value="MFS_MCT_SLC16"/>
    <property type="match status" value="1"/>
</dbReference>
<organism evidence="11 12">
    <name type="scientific">Verticillium longisporum</name>
    <name type="common">Verticillium dahliae var. longisporum</name>
    <dbReference type="NCBI Taxonomy" id="100787"/>
    <lineage>
        <taxon>Eukaryota</taxon>
        <taxon>Fungi</taxon>
        <taxon>Dikarya</taxon>
        <taxon>Ascomycota</taxon>
        <taxon>Pezizomycotina</taxon>
        <taxon>Sordariomycetes</taxon>
        <taxon>Hypocreomycetidae</taxon>
        <taxon>Glomerellales</taxon>
        <taxon>Plectosphaerellaceae</taxon>
        <taxon>Verticillium</taxon>
    </lineage>
</organism>
<evidence type="ECO:0000256" key="6">
    <source>
        <dbReference type="ARBA" id="ARBA00023128"/>
    </source>
</evidence>
<sequence>MHGQSPLIRTARGLRTVKTRPSSCRQCRTIQISAAPTTETPRVGADAFGAPANTSVHDVADARFEVLGSPYSMLSVTLSPSQKLYTRRGTLVGVAGQADNAQSTLSILSPFSRAFLGIPFLYQRISSSTPLTALISTKSPTTTFSILHLDGTTDYMVAQRNALLAWTGHTLSLSPRISRGLSLAHWGSTHLTGRGLAALSSPGQIYQLTLGDGEEFVAHPSHVVAYSVSRNPPLPFRLKSSSFRLQIPSVTGLFHETKFFKAMRDTDTYKAIGRFLFSLRTSMRRTIWGDRLFLQFRGPTTLLMSSRGVRVADVLTNREVNEISDAQAGVVPKAIELSSQPKAVEAASTEQAPSAIHIASVAKDGKVSFEDAKDLKDDMSDSSNSFIAAEKAATNQRRPRTESGSTVRPSLDRIPTQIHHTEAAIYPEPANVVQADMEKTGVAPTAQTDGDVEAAVSSPSTGFNPADFPDGGLEAWLVVLGGWCALFCTFGLINCVGVFQDYYLRGPLSDYSASEVSWITSMQVWCMTFSGAIFGRVYDSYGPRPLLIGGTIVYVFGLMMTSLATEYYQFILAQSLVSSMGSSAAFNASLASVSSWFFRRRAAALGIMVSGSSLGGVILPIMMTRMIDPEILNIGFPWTIRAVAFLFLGLLTVSCFTVKSRLPPNPRPLVLREYVDTLRDPNMALLICGFFMFFWGMFLPFTYIIIQAKEQGMDPTLTTYLLPIMNAVSILGRIIPGIVADKMGRYNVMIIIVIFSAIVTLGLWIPGRSDVTVILFMVLFGFSSGGFISLGPALIAQISDIRQIGIRTGTAFAVQSFGALTGSPIAGAIVAAQGGEYLGLQLFCGMTMVVSTCFLLVARHRLAGFDLKKIV</sequence>
<dbReference type="InterPro" id="IPR020846">
    <property type="entry name" value="MFS_dom"/>
</dbReference>
<keyword evidence="9" id="KW-0812">Transmembrane</keyword>
<dbReference type="PANTHER" id="PTHR36959">
    <property type="entry name" value="ALTERED INHERITANCE OF MITOCHONDRIA PROTEIN 24, MITOCHONDRIAL"/>
    <property type="match status" value="1"/>
</dbReference>
<dbReference type="InterPro" id="IPR016031">
    <property type="entry name" value="Trp_RNA-bd_attenuator-like_dom"/>
</dbReference>
<dbReference type="AlphaFoldDB" id="A0A0G4NG75"/>
<evidence type="ECO:0000256" key="7">
    <source>
        <dbReference type="RuleBase" id="RU363045"/>
    </source>
</evidence>
<reference evidence="12" key="1">
    <citation type="submission" date="2015-05" db="EMBL/GenBank/DDBJ databases">
        <authorList>
            <person name="Fogelqvist Johan"/>
        </authorList>
    </citation>
    <scope>NUCLEOTIDE SEQUENCE [LARGE SCALE GENOMIC DNA]</scope>
</reference>
<accession>A0A0G4NG75</accession>
<keyword evidence="5" id="KW-0809">Transit peptide</keyword>
<dbReference type="InterPro" id="IPR036259">
    <property type="entry name" value="MFS_trans_sf"/>
</dbReference>
<keyword evidence="6 7" id="KW-0496">Mitochondrion</keyword>
<evidence type="ECO:0000256" key="1">
    <source>
        <dbReference type="ARBA" id="ARBA00004141"/>
    </source>
</evidence>
<feature type="transmembrane region" description="Helical" evidence="9">
    <location>
        <begin position="683"/>
        <end position="706"/>
    </location>
</feature>
<evidence type="ECO:0000259" key="10">
    <source>
        <dbReference type="PROSITE" id="PS50850"/>
    </source>
</evidence>
<dbReference type="Gene3D" id="3.60.160.10">
    <property type="entry name" value="Mitochondrial biogenesis AIM24"/>
    <property type="match status" value="1"/>
</dbReference>
<dbReference type="GO" id="GO:0007007">
    <property type="term" value="P:inner mitochondrial membrane organization"/>
    <property type="evidence" value="ECO:0007669"/>
    <property type="project" value="TreeGrafter"/>
</dbReference>
<feature type="transmembrane region" description="Helical" evidence="9">
    <location>
        <begin position="808"/>
        <end position="832"/>
    </location>
</feature>
<comment type="subcellular location">
    <subcellularLocation>
        <location evidence="1">Membrane</location>
        <topology evidence="1">Multi-pass membrane protein</topology>
    </subcellularLocation>
    <subcellularLocation>
        <location evidence="2 7">Mitochondrion</location>
    </subcellularLocation>
</comment>
<dbReference type="GO" id="GO:0022857">
    <property type="term" value="F:transmembrane transporter activity"/>
    <property type="evidence" value="ECO:0007669"/>
    <property type="project" value="InterPro"/>
</dbReference>
<feature type="transmembrane region" description="Helical" evidence="9">
    <location>
        <begin position="602"/>
        <end position="622"/>
    </location>
</feature>
<feature type="transmembrane region" description="Helical" evidence="9">
    <location>
        <begin position="718"/>
        <end position="739"/>
    </location>
</feature>
<evidence type="ECO:0000313" key="11">
    <source>
        <dbReference type="EMBL" id="CRK45591.1"/>
    </source>
</evidence>
<dbReference type="Pfam" id="PF07690">
    <property type="entry name" value="MFS_1"/>
    <property type="match status" value="1"/>
</dbReference>
<dbReference type="SUPFAM" id="SSF103473">
    <property type="entry name" value="MFS general substrate transporter"/>
    <property type="match status" value="1"/>
</dbReference>
<evidence type="ECO:0000256" key="5">
    <source>
        <dbReference type="ARBA" id="ARBA00022946"/>
    </source>
</evidence>
<comment type="similarity">
    <text evidence="3 7">Belongs to the AIM24 family.</text>
</comment>
<evidence type="ECO:0000313" key="12">
    <source>
        <dbReference type="Proteomes" id="UP000045706"/>
    </source>
</evidence>
<evidence type="ECO:0000256" key="4">
    <source>
        <dbReference type="ARBA" id="ARBA00013287"/>
    </source>
</evidence>
<feature type="transmembrane region" description="Helical" evidence="9">
    <location>
        <begin position="642"/>
        <end position="662"/>
    </location>
</feature>
<feature type="transmembrane region" description="Helical" evidence="9">
    <location>
        <begin position="838"/>
        <end position="858"/>
    </location>
</feature>
<dbReference type="GO" id="GO:0005743">
    <property type="term" value="C:mitochondrial inner membrane"/>
    <property type="evidence" value="ECO:0007669"/>
    <property type="project" value="TreeGrafter"/>
</dbReference>
<dbReference type="InterPro" id="IPR002838">
    <property type="entry name" value="AIM24"/>
</dbReference>
<evidence type="ECO:0000256" key="3">
    <source>
        <dbReference type="ARBA" id="ARBA00009322"/>
    </source>
</evidence>
<feature type="region of interest" description="Disordered" evidence="8">
    <location>
        <begin position="389"/>
        <end position="410"/>
    </location>
</feature>
<dbReference type="PROSITE" id="PS50850">
    <property type="entry name" value="MFS"/>
    <property type="match status" value="1"/>
</dbReference>
<evidence type="ECO:0000256" key="9">
    <source>
        <dbReference type="SAM" id="Phobius"/>
    </source>
</evidence>
<evidence type="ECO:0000256" key="2">
    <source>
        <dbReference type="ARBA" id="ARBA00004173"/>
    </source>
</evidence>
<keyword evidence="9" id="KW-1133">Transmembrane helix</keyword>
<name>A0A0G4NG75_VERLO</name>
<dbReference type="Gene3D" id="1.20.1250.20">
    <property type="entry name" value="MFS general substrate transporter like domains"/>
    <property type="match status" value="2"/>
</dbReference>
<evidence type="ECO:0000256" key="8">
    <source>
        <dbReference type="SAM" id="MobiDB-lite"/>
    </source>
</evidence>
<feature type="transmembrane region" description="Helical" evidence="9">
    <location>
        <begin position="570"/>
        <end position="590"/>
    </location>
</feature>
<gene>
    <name evidence="11" type="ORF">BN1723_006703</name>
</gene>
<feature type="domain" description="Major facilitator superfamily (MFS) profile" evidence="10">
    <location>
        <begin position="475"/>
        <end position="863"/>
    </location>
</feature>
<feature type="transmembrane region" description="Helical" evidence="9">
    <location>
        <begin position="475"/>
        <end position="499"/>
    </location>
</feature>
<proteinExistence type="inferred from homology"/>
<keyword evidence="9" id="KW-0472">Membrane</keyword>
<dbReference type="SUPFAM" id="SSF51219">
    <property type="entry name" value="TRAP-like"/>
    <property type="match status" value="1"/>
</dbReference>
<dbReference type="Pfam" id="PF01987">
    <property type="entry name" value="AIM24"/>
    <property type="match status" value="1"/>
</dbReference>
<feature type="transmembrane region" description="Helical" evidence="9">
    <location>
        <begin position="746"/>
        <end position="765"/>
    </location>
</feature>
<feature type="transmembrane region" description="Helical" evidence="9">
    <location>
        <begin position="545"/>
        <end position="564"/>
    </location>
</feature>
<dbReference type="EMBL" id="CVQI01034939">
    <property type="protein sequence ID" value="CRK45591.1"/>
    <property type="molecule type" value="Genomic_DNA"/>
</dbReference>
<dbReference type="PANTHER" id="PTHR36959:SF2">
    <property type="entry name" value="ALTERED INHERITANCE OF MITOCHONDRIA PROTEIN 24, MITOCHONDRIAL"/>
    <property type="match status" value="1"/>
</dbReference>
<dbReference type="InterPro" id="IPR011701">
    <property type="entry name" value="MFS"/>
</dbReference>
<protein>
    <recommendedName>
        <fullName evidence="4 7">Altered inheritance of mitochondria protein 24, mitochondrial</fullName>
    </recommendedName>
</protein>
<feature type="transmembrane region" description="Helical" evidence="9">
    <location>
        <begin position="771"/>
        <end position="796"/>
    </location>
</feature>
<dbReference type="Proteomes" id="UP000045706">
    <property type="component" value="Unassembled WGS sequence"/>
</dbReference>
<dbReference type="InterPro" id="IPR036983">
    <property type="entry name" value="AIM24_sf"/>
</dbReference>